<dbReference type="SUPFAM" id="SSF117070">
    <property type="entry name" value="LEA14-like"/>
    <property type="match status" value="1"/>
</dbReference>
<reference evidence="2 3" key="1">
    <citation type="journal article" date="2018" name="MBio">
        <title>Insights into the evolution of host association through the isolation and characterization of a novel human periodontal pathobiont, Desulfobulbus oralis.</title>
        <authorList>
            <person name="Cross K.L."/>
            <person name="Chirania P."/>
            <person name="Xiong W."/>
            <person name="Beall C.J."/>
            <person name="Elkins J.G."/>
            <person name="Giannone R.J."/>
            <person name="Griffen A.L."/>
            <person name="Guss A.M."/>
            <person name="Hettich R.L."/>
            <person name="Joshi S.S."/>
            <person name="Mokrzan E.M."/>
            <person name="Martin R.K."/>
            <person name="Zhulin I.B."/>
            <person name="Leys E.J."/>
            <person name="Podar M."/>
        </authorList>
    </citation>
    <scope>NUCLEOTIDE SEQUENCE [LARGE SCALE GENOMIC DNA]</scope>
    <source>
        <strain evidence="2 3">ORNL</strain>
    </source>
</reference>
<dbReference type="OrthoDB" id="5421820at2"/>
<evidence type="ECO:0000313" key="3">
    <source>
        <dbReference type="Proteomes" id="UP000239867"/>
    </source>
</evidence>
<organism evidence="2 3">
    <name type="scientific">Desulfobulbus oralis</name>
    <dbReference type="NCBI Taxonomy" id="1986146"/>
    <lineage>
        <taxon>Bacteria</taxon>
        <taxon>Pseudomonadati</taxon>
        <taxon>Thermodesulfobacteriota</taxon>
        <taxon>Desulfobulbia</taxon>
        <taxon>Desulfobulbales</taxon>
        <taxon>Desulfobulbaceae</taxon>
        <taxon>Desulfobulbus</taxon>
    </lineage>
</organism>
<dbReference type="Pfam" id="PF03168">
    <property type="entry name" value="LEA_2"/>
    <property type="match status" value="1"/>
</dbReference>
<dbReference type="Gene3D" id="2.60.40.1820">
    <property type="match status" value="1"/>
</dbReference>
<proteinExistence type="predicted"/>
<sequence>MFIQRRHALRLIAACILFPVLGACAMLHGLRESPQVALADIQLAKAGLMESEFLLHLRVTNPNDVAFEVSALSCVLKLDGRPFARGLASSRTRVGPYDSALVPVSVYASVTDMAGALARLMRAGVGGAAPARYELEGTVLLDVHGSRLKRPFVSRGQLSLDRLGEGK</sequence>
<dbReference type="EMBL" id="CP021255">
    <property type="protein sequence ID" value="AVD70765.1"/>
    <property type="molecule type" value="Genomic_DNA"/>
</dbReference>
<dbReference type="InterPro" id="IPR004864">
    <property type="entry name" value="LEA_2"/>
</dbReference>
<dbReference type="GO" id="GO:0009269">
    <property type="term" value="P:response to desiccation"/>
    <property type="evidence" value="ECO:0007669"/>
    <property type="project" value="InterPro"/>
</dbReference>
<accession>A0A2L1GM57</accession>
<name>A0A2L1GM57_9BACT</name>
<evidence type="ECO:0000313" key="2">
    <source>
        <dbReference type="EMBL" id="AVD70765.1"/>
    </source>
</evidence>
<dbReference type="Proteomes" id="UP000239867">
    <property type="component" value="Chromosome"/>
</dbReference>
<dbReference type="RefSeq" id="WP_104936058.1">
    <property type="nucleotide sequence ID" value="NZ_CP021255.1"/>
</dbReference>
<dbReference type="KEGG" id="deo:CAY53_04105"/>
<dbReference type="InterPro" id="IPR013990">
    <property type="entry name" value="WHy-dom"/>
</dbReference>
<evidence type="ECO:0000259" key="1">
    <source>
        <dbReference type="SMART" id="SM00769"/>
    </source>
</evidence>
<dbReference type="SMART" id="SM00769">
    <property type="entry name" value="WHy"/>
    <property type="match status" value="1"/>
</dbReference>
<keyword evidence="3" id="KW-1185">Reference proteome</keyword>
<feature type="domain" description="Water stress and hypersensitive response" evidence="1">
    <location>
        <begin position="36"/>
        <end position="158"/>
    </location>
</feature>
<protein>
    <recommendedName>
        <fullName evidence="1">Water stress and hypersensitive response domain-containing protein</fullName>
    </recommendedName>
</protein>
<dbReference type="AlphaFoldDB" id="A0A2L1GM57"/>
<dbReference type="PROSITE" id="PS51257">
    <property type="entry name" value="PROKAR_LIPOPROTEIN"/>
    <property type="match status" value="1"/>
</dbReference>
<gene>
    <name evidence="2" type="ORF">CAY53_04105</name>
</gene>